<organism evidence="1 2">
    <name type="scientific">Streptomyces lunalinharesii</name>
    <dbReference type="NCBI Taxonomy" id="333384"/>
    <lineage>
        <taxon>Bacteria</taxon>
        <taxon>Bacillati</taxon>
        <taxon>Actinomycetota</taxon>
        <taxon>Actinomycetes</taxon>
        <taxon>Kitasatosporales</taxon>
        <taxon>Streptomycetaceae</taxon>
        <taxon>Streptomyces</taxon>
    </lineage>
</organism>
<proteinExistence type="predicted"/>
<accession>A0ABP6EFY6</accession>
<evidence type="ECO:0000313" key="2">
    <source>
        <dbReference type="Proteomes" id="UP001500994"/>
    </source>
</evidence>
<comment type="caution">
    <text evidence="1">The sequence shown here is derived from an EMBL/GenBank/DDBJ whole genome shotgun (WGS) entry which is preliminary data.</text>
</comment>
<name>A0ABP6EFY6_9ACTN</name>
<keyword evidence="2" id="KW-1185">Reference proteome</keyword>
<dbReference type="EMBL" id="BAAARK010000009">
    <property type="protein sequence ID" value="GAA2663780.1"/>
    <property type="molecule type" value="Genomic_DNA"/>
</dbReference>
<evidence type="ECO:0000313" key="1">
    <source>
        <dbReference type="EMBL" id="GAA2663780.1"/>
    </source>
</evidence>
<gene>
    <name evidence="1" type="ORF">GCM10009864_35110</name>
</gene>
<reference evidence="2" key="1">
    <citation type="journal article" date="2019" name="Int. J. Syst. Evol. Microbiol.">
        <title>The Global Catalogue of Microorganisms (GCM) 10K type strain sequencing project: providing services to taxonomists for standard genome sequencing and annotation.</title>
        <authorList>
            <consortium name="The Broad Institute Genomics Platform"/>
            <consortium name="The Broad Institute Genome Sequencing Center for Infectious Disease"/>
            <person name="Wu L."/>
            <person name="Ma J."/>
        </authorList>
    </citation>
    <scope>NUCLEOTIDE SEQUENCE [LARGE SCALE GENOMIC DNA]</scope>
    <source>
        <strain evidence="2">JCM 16374</strain>
    </source>
</reference>
<sequence>MVTGGGALLRVAGVQDPWWEVLPEQARRPPAELARIDAYGDDERFIALWRGAFAERLGRPSTGSR</sequence>
<protein>
    <submittedName>
        <fullName evidence="1">Uncharacterized protein</fullName>
    </submittedName>
</protein>
<dbReference type="Proteomes" id="UP001500994">
    <property type="component" value="Unassembled WGS sequence"/>
</dbReference>